<dbReference type="InterPro" id="IPR051799">
    <property type="entry name" value="NADH_flavin_oxidoreductase"/>
</dbReference>
<proteinExistence type="inferred from homology"/>
<gene>
    <name evidence="6" type="ORF">QYS62_010630</name>
</gene>
<name>A0ABZ2X8L0_9HYPO</name>
<keyword evidence="7" id="KW-1185">Reference proteome</keyword>
<keyword evidence="2" id="KW-0285">Flavoprotein</keyword>
<evidence type="ECO:0000259" key="5">
    <source>
        <dbReference type="Pfam" id="PF00724"/>
    </source>
</evidence>
<evidence type="ECO:0000256" key="3">
    <source>
        <dbReference type="ARBA" id="ARBA00022643"/>
    </source>
</evidence>
<dbReference type="Proteomes" id="UP001489902">
    <property type="component" value="Chromosome 6"/>
</dbReference>
<keyword evidence="3" id="KW-0288">FMN</keyword>
<dbReference type="InterPro" id="IPR013785">
    <property type="entry name" value="Aldolase_TIM"/>
</dbReference>
<keyword evidence="4" id="KW-0560">Oxidoreductase</keyword>
<evidence type="ECO:0000256" key="2">
    <source>
        <dbReference type="ARBA" id="ARBA00022630"/>
    </source>
</evidence>
<feature type="domain" description="NADH:flavin oxidoreductase/NADH oxidase N-terminal" evidence="5">
    <location>
        <begin position="2"/>
        <end position="254"/>
    </location>
</feature>
<reference evidence="6 7" key="1">
    <citation type="submission" date="2024-04" db="EMBL/GenBank/DDBJ databases">
        <title>Complete genome sequence of Fusarium acuminatum.</title>
        <authorList>
            <person name="Lan B."/>
        </authorList>
    </citation>
    <scope>NUCLEOTIDE SEQUENCE [LARGE SCALE GENOMIC DNA]</scope>
    <source>
        <strain evidence="6">1A</strain>
    </source>
</reference>
<protein>
    <recommendedName>
        <fullName evidence="5">NADH:flavin oxidoreductase/NADH oxidase N-terminal domain-containing protein</fullName>
    </recommendedName>
</protein>
<dbReference type="InterPro" id="IPR001155">
    <property type="entry name" value="OxRdtase_FMN_N"/>
</dbReference>
<evidence type="ECO:0000313" key="7">
    <source>
        <dbReference type="Proteomes" id="UP001489902"/>
    </source>
</evidence>
<dbReference type="Gene3D" id="3.20.20.70">
    <property type="entry name" value="Aldolase class I"/>
    <property type="match status" value="1"/>
</dbReference>
<sequence>MQLNHPGRQCPIGAGKHGVLEKNLAPSPIGLQMGPGLMAAAVSKLAFGVPREINEQEIEFIIEKFAHAAALAAKSGFAGVEIHASHGYLLDQFLSSQTNHRRDSYGGDAVGRAKLTTDIILAVLKSLPAECCVGVLVSGVESEEDESAVKDRLDQLSAMVNAGVDYIHVSGGTFEKPAMFLGAALGHDEDKTGKMQPYFKSFSRIVKSRFSNVPVIVTGGFRDRASIEKALSSEESDMVGIARPAAVDPQLPAAIILNHAVDHQDATFHHPKVEAPWIIRQVGVTALNVHMDNAWYLSHLRKMTQVDK</sequence>
<accession>A0ABZ2X8L0</accession>
<dbReference type="PANTHER" id="PTHR43656:SF2">
    <property type="entry name" value="BINDING OXIDOREDUCTASE, PUTATIVE (AFU_ORTHOLOGUE AFUA_2G08260)-RELATED"/>
    <property type="match status" value="1"/>
</dbReference>
<dbReference type="SUPFAM" id="SSF51395">
    <property type="entry name" value="FMN-linked oxidoreductases"/>
    <property type="match status" value="1"/>
</dbReference>
<dbReference type="PANTHER" id="PTHR43656">
    <property type="entry name" value="BINDING OXIDOREDUCTASE, PUTATIVE (AFU_ORTHOLOGUE AFUA_2G08260)-RELATED"/>
    <property type="match status" value="1"/>
</dbReference>
<comment type="similarity">
    <text evidence="1">Belongs to the NADH:flavin oxidoreductase/NADH oxidase family.</text>
</comment>
<dbReference type="EMBL" id="CP151265">
    <property type="protein sequence ID" value="WZH49429.1"/>
    <property type="molecule type" value="Genomic_DNA"/>
</dbReference>
<evidence type="ECO:0000256" key="4">
    <source>
        <dbReference type="ARBA" id="ARBA00023002"/>
    </source>
</evidence>
<evidence type="ECO:0000313" key="6">
    <source>
        <dbReference type="EMBL" id="WZH49429.1"/>
    </source>
</evidence>
<organism evidence="6 7">
    <name type="scientific">Fusarium acuminatum</name>
    <dbReference type="NCBI Taxonomy" id="5515"/>
    <lineage>
        <taxon>Eukaryota</taxon>
        <taxon>Fungi</taxon>
        <taxon>Dikarya</taxon>
        <taxon>Ascomycota</taxon>
        <taxon>Pezizomycotina</taxon>
        <taxon>Sordariomycetes</taxon>
        <taxon>Hypocreomycetidae</taxon>
        <taxon>Hypocreales</taxon>
        <taxon>Nectriaceae</taxon>
        <taxon>Fusarium</taxon>
        <taxon>Fusarium tricinctum species complex</taxon>
    </lineage>
</organism>
<evidence type="ECO:0000256" key="1">
    <source>
        <dbReference type="ARBA" id="ARBA00005979"/>
    </source>
</evidence>
<dbReference type="Pfam" id="PF00724">
    <property type="entry name" value="Oxidored_FMN"/>
    <property type="match status" value="1"/>
</dbReference>